<evidence type="ECO:0000313" key="2">
    <source>
        <dbReference type="EMBL" id="MQL77681.1"/>
    </source>
</evidence>
<dbReference type="AlphaFoldDB" id="A0A843U2B9"/>
<dbReference type="InterPro" id="IPR055562">
    <property type="entry name" value="DUF7138"/>
</dbReference>
<comment type="caution">
    <text evidence="2">The sequence shown here is derived from an EMBL/GenBank/DDBJ whole genome shotgun (WGS) entry which is preliminary data.</text>
</comment>
<feature type="domain" description="DUF7138" evidence="1">
    <location>
        <begin position="7"/>
        <end position="82"/>
    </location>
</feature>
<evidence type="ECO:0000259" key="1">
    <source>
        <dbReference type="Pfam" id="PF23596"/>
    </source>
</evidence>
<gene>
    <name evidence="2" type="ORF">Taro_010069</name>
</gene>
<dbReference type="Proteomes" id="UP000652761">
    <property type="component" value="Unassembled WGS sequence"/>
</dbReference>
<dbReference type="PANTHER" id="PTHR36351">
    <property type="entry name" value="EMBRYO SAC DEVELOPMENT ARREST 12"/>
    <property type="match status" value="1"/>
</dbReference>
<protein>
    <recommendedName>
        <fullName evidence="1">DUF7138 domain-containing protein</fullName>
    </recommendedName>
</protein>
<organism evidence="2 3">
    <name type="scientific">Colocasia esculenta</name>
    <name type="common">Wild taro</name>
    <name type="synonym">Arum esculentum</name>
    <dbReference type="NCBI Taxonomy" id="4460"/>
    <lineage>
        <taxon>Eukaryota</taxon>
        <taxon>Viridiplantae</taxon>
        <taxon>Streptophyta</taxon>
        <taxon>Embryophyta</taxon>
        <taxon>Tracheophyta</taxon>
        <taxon>Spermatophyta</taxon>
        <taxon>Magnoliopsida</taxon>
        <taxon>Liliopsida</taxon>
        <taxon>Araceae</taxon>
        <taxon>Aroideae</taxon>
        <taxon>Colocasieae</taxon>
        <taxon>Colocasia</taxon>
    </lineage>
</organism>
<dbReference type="Pfam" id="PF23596">
    <property type="entry name" value="DUF7138"/>
    <property type="match status" value="1"/>
</dbReference>
<sequence length="266" mass="28267">MRAPDAKIHAGGVVIDPGFTFQRLQSLVGDLIGVPPHQIKLYLLRQKKTRSGRSPPEIRRKTPIGEGTDFAAMAREKGCVVLAQLKGAKKDRRGKGRRDRVGVGMGVGVGGEGNFAPEKKRVLLPEKAILRRPVDVHVGAPAVSIAPLARENGTGLIDMFHYENLRDLQRQRERYLLATAAAYCGYAGGGAPHGYGAVGFGDRCALADAAVVAGLAAAVCEVCSGSGGGRAAPFHWCVHDRVVAEGFRSRAGPIQRPLKSRVHAAV</sequence>
<name>A0A843U2B9_COLES</name>
<dbReference type="EMBL" id="NMUH01000360">
    <property type="protein sequence ID" value="MQL77681.1"/>
    <property type="molecule type" value="Genomic_DNA"/>
</dbReference>
<evidence type="ECO:0000313" key="3">
    <source>
        <dbReference type="Proteomes" id="UP000652761"/>
    </source>
</evidence>
<accession>A0A843U2B9</accession>
<dbReference type="PANTHER" id="PTHR36351:SF1">
    <property type="entry name" value="EMBRYO SAC DEVELOPMENT ARREST 12"/>
    <property type="match status" value="1"/>
</dbReference>
<keyword evidence="3" id="KW-1185">Reference proteome</keyword>
<reference evidence="2" key="1">
    <citation type="submission" date="2017-07" db="EMBL/GenBank/DDBJ databases">
        <title>Taro Niue Genome Assembly and Annotation.</title>
        <authorList>
            <person name="Atibalentja N."/>
            <person name="Keating K."/>
            <person name="Fields C.J."/>
        </authorList>
    </citation>
    <scope>NUCLEOTIDE SEQUENCE</scope>
    <source>
        <strain evidence="2">Niue_2</strain>
        <tissue evidence="2">Leaf</tissue>
    </source>
</reference>
<proteinExistence type="predicted"/>
<dbReference type="OrthoDB" id="778072at2759"/>